<name>A0A0U1M3Q4_TALIS</name>
<reference evidence="7 8" key="1">
    <citation type="submission" date="2015-04" db="EMBL/GenBank/DDBJ databases">
        <authorList>
            <person name="Syromyatnikov M.Y."/>
            <person name="Popov V.N."/>
        </authorList>
    </citation>
    <scope>NUCLEOTIDE SEQUENCE [LARGE SCALE GENOMIC DNA]</scope>
    <source>
        <strain evidence="7">WF-38-12</strain>
    </source>
</reference>
<keyword evidence="8" id="KW-1185">Reference proteome</keyword>
<dbReference type="Gene3D" id="4.10.240.10">
    <property type="entry name" value="Zn(2)-C6 fungal-type DNA-binding domain"/>
    <property type="match status" value="1"/>
</dbReference>
<feature type="region of interest" description="Disordered" evidence="6">
    <location>
        <begin position="70"/>
        <end position="113"/>
    </location>
</feature>
<evidence type="ECO:0000256" key="4">
    <source>
        <dbReference type="ARBA" id="ARBA00023242"/>
    </source>
</evidence>
<organism evidence="7 8">
    <name type="scientific">Talaromyces islandicus</name>
    <name type="common">Penicillium islandicum</name>
    <dbReference type="NCBI Taxonomy" id="28573"/>
    <lineage>
        <taxon>Eukaryota</taxon>
        <taxon>Fungi</taxon>
        <taxon>Dikarya</taxon>
        <taxon>Ascomycota</taxon>
        <taxon>Pezizomycotina</taxon>
        <taxon>Eurotiomycetes</taxon>
        <taxon>Eurotiomycetidae</taxon>
        <taxon>Eurotiales</taxon>
        <taxon>Trichocomaceae</taxon>
        <taxon>Talaromyces</taxon>
        <taxon>Talaromyces sect. Islandici</taxon>
    </lineage>
</organism>
<evidence type="ECO:0000313" key="7">
    <source>
        <dbReference type="EMBL" id="CRG90197.1"/>
    </source>
</evidence>
<evidence type="ECO:0000256" key="2">
    <source>
        <dbReference type="ARBA" id="ARBA00023125"/>
    </source>
</evidence>
<evidence type="ECO:0000256" key="3">
    <source>
        <dbReference type="ARBA" id="ARBA00023163"/>
    </source>
</evidence>
<keyword evidence="2" id="KW-0238">DNA-binding</keyword>
<accession>A0A0U1M3Q4</accession>
<feature type="region of interest" description="Disordered" evidence="6">
    <location>
        <begin position="245"/>
        <end position="285"/>
    </location>
</feature>
<dbReference type="GO" id="GO:0008270">
    <property type="term" value="F:zinc ion binding"/>
    <property type="evidence" value="ECO:0007669"/>
    <property type="project" value="InterPro"/>
</dbReference>
<keyword evidence="1" id="KW-0805">Transcription regulation</keyword>
<dbReference type="OrthoDB" id="4137815at2759"/>
<evidence type="ECO:0000256" key="1">
    <source>
        <dbReference type="ARBA" id="ARBA00023015"/>
    </source>
</evidence>
<feature type="compositionally biased region" description="Basic and acidic residues" evidence="6">
    <location>
        <begin position="414"/>
        <end position="424"/>
    </location>
</feature>
<dbReference type="AlphaFoldDB" id="A0A0U1M3Q4"/>
<keyword evidence="4" id="KW-0539">Nucleus</keyword>
<evidence type="ECO:0000256" key="6">
    <source>
        <dbReference type="SAM" id="MobiDB-lite"/>
    </source>
</evidence>
<feature type="coiled-coil region" evidence="5">
    <location>
        <begin position="164"/>
        <end position="191"/>
    </location>
</feature>
<feature type="compositionally biased region" description="Basic and acidic residues" evidence="6">
    <location>
        <begin position="431"/>
        <end position="443"/>
    </location>
</feature>
<sequence>MSEFNNTNMNISELETNPSVLAAVLDAINYPGPTLTIDPSLLQNTAPAIDCINNQGPEPTISPILFQNAPPAVDYTNNQGPGSDADSEDDAEYEVDHEYDPDGQHSPLYKSPNEMPTYQNGVQTTEVNDGTSAAVPVENGEPVVDDEDFAIWLSEHPKDLQTKINKKLRNIKDLEGKILRHKDEVNKKQAHYEKEHALKKKGQFELDKIIESRDNSKKQILNREEDLKKATTVLQSLQNDLAEAKANPHGVYERVRKPTGTRKSPKRKSNAFQAGDTDLYLDNTGGDDSLSENEEYIKAVQESNNKGLNAKIACRWCKLVKRACYTAQNEWRCKECIAAQRRCRYNDPLFPDYQLSKGYLSDLHEEFEDTKAELAEVKQASRYSVWSSNPLSGITGYGPRSPTLARQNYWRMTHGMEPDSGRPVEKKKRKFEVAKKKERKPEEVTLDTPSRKRKPNPENTPSTRSSKRRRSSGTSNSNQTPSRTHTEGEPIVYLIEDSGDEGGNNDTTTGKTHPLPQTHGVSVTQSQLEYSQKLKEQKKTLPLDNNQLPCWPASILPNGNLSGN</sequence>
<dbReference type="InterPro" id="IPR036864">
    <property type="entry name" value="Zn2-C6_fun-type_DNA-bd_sf"/>
</dbReference>
<evidence type="ECO:0000313" key="8">
    <source>
        <dbReference type="Proteomes" id="UP000054383"/>
    </source>
</evidence>
<dbReference type="GO" id="GO:0000981">
    <property type="term" value="F:DNA-binding transcription factor activity, RNA polymerase II-specific"/>
    <property type="evidence" value="ECO:0007669"/>
    <property type="project" value="InterPro"/>
</dbReference>
<keyword evidence="3" id="KW-0804">Transcription</keyword>
<proteinExistence type="predicted"/>
<feature type="compositionally biased region" description="Basic residues" evidence="6">
    <location>
        <begin position="257"/>
        <end position="269"/>
    </location>
</feature>
<dbReference type="GO" id="GO:0003677">
    <property type="term" value="F:DNA binding"/>
    <property type="evidence" value="ECO:0007669"/>
    <property type="project" value="UniProtKB-KW"/>
</dbReference>
<dbReference type="Proteomes" id="UP000054383">
    <property type="component" value="Unassembled WGS sequence"/>
</dbReference>
<gene>
    <name evidence="7" type="ORF">PISL3812_07240</name>
</gene>
<evidence type="ECO:0008006" key="9">
    <source>
        <dbReference type="Google" id="ProtNLM"/>
    </source>
</evidence>
<dbReference type="SUPFAM" id="SSF57701">
    <property type="entry name" value="Zn2/Cys6 DNA-binding domain"/>
    <property type="match status" value="1"/>
</dbReference>
<feature type="region of interest" description="Disordered" evidence="6">
    <location>
        <begin position="413"/>
        <end position="523"/>
    </location>
</feature>
<dbReference type="EMBL" id="CVMT01000007">
    <property type="protein sequence ID" value="CRG90197.1"/>
    <property type="molecule type" value="Genomic_DNA"/>
</dbReference>
<keyword evidence="5" id="KW-0175">Coiled coil</keyword>
<feature type="compositionally biased region" description="Basic and acidic residues" evidence="6">
    <location>
        <begin position="94"/>
        <end position="103"/>
    </location>
</feature>
<evidence type="ECO:0000256" key="5">
    <source>
        <dbReference type="SAM" id="Coils"/>
    </source>
</evidence>
<protein>
    <recommendedName>
        <fullName evidence="9">Zn(2)-C6 fungal-type domain-containing protein</fullName>
    </recommendedName>
</protein>